<dbReference type="InterPro" id="IPR050465">
    <property type="entry name" value="UPF0194_transport"/>
</dbReference>
<feature type="coiled-coil region" evidence="4">
    <location>
        <begin position="294"/>
        <end position="374"/>
    </location>
</feature>
<feature type="coiled-coil region" evidence="4">
    <location>
        <begin position="479"/>
        <end position="545"/>
    </location>
</feature>
<dbReference type="Gene3D" id="2.40.420.20">
    <property type="match status" value="1"/>
</dbReference>
<dbReference type="GO" id="GO:0016020">
    <property type="term" value="C:membrane"/>
    <property type="evidence" value="ECO:0007669"/>
    <property type="project" value="InterPro"/>
</dbReference>
<dbReference type="AlphaFoldDB" id="A0A6J4JA49"/>
<dbReference type="Gene3D" id="2.40.30.170">
    <property type="match status" value="1"/>
</dbReference>
<dbReference type="EMBL" id="CADCTC010000181">
    <property type="protein sequence ID" value="CAA9272574.1"/>
    <property type="molecule type" value="Genomic_DNA"/>
</dbReference>
<dbReference type="GO" id="GO:0022857">
    <property type="term" value="F:transmembrane transporter activity"/>
    <property type="evidence" value="ECO:0007669"/>
    <property type="project" value="InterPro"/>
</dbReference>
<evidence type="ECO:0008006" key="6">
    <source>
        <dbReference type="Google" id="ProtNLM"/>
    </source>
</evidence>
<accession>A0A6J4JA49</accession>
<proteinExistence type="inferred from homology"/>
<dbReference type="Gene3D" id="2.40.50.100">
    <property type="match status" value="2"/>
</dbReference>
<dbReference type="SUPFAM" id="SSF111369">
    <property type="entry name" value="HlyD-like secretion proteins"/>
    <property type="match status" value="1"/>
</dbReference>
<evidence type="ECO:0000256" key="4">
    <source>
        <dbReference type="SAM" id="Coils"/>
    </source>
</evidence>
<evidence type="ECO:0000256" key="1">
    <source>
        <dbReference type="ARBA" id="ARBA00004196"/>
    </source>
</evidence>
<comment type="similarity">
    <text evidence="2">Belongs to the membrane fusion protein (MFP) (TC 8.A.1) family.</text>
</comment>
<evidence type="ECO:0000313" key="5">
    <source>
        <dbReference type="EMBL" id="CAA9272574.1"/>
    </source>
</evidence>
<dbReference type="PANTHER" id="PTHR32347">
    <property type="entry name" value="EFFLUX SYSTEM COMPONENT YKNX-RELATED"/>
    <property type="match status" value="1"/>
</dbReference>
<dbReference type="InterPro" id="IPR006143">
    <property type="entry name" value="RND_pump_MFP"/>
</dbReference>
<dbReference type="GO" id="GO:0030313">
    <property type="term" value="C:cell envelope"/>
    <property type="evidence" value="ECO:0007669"/>
    <property type="project" value="UniProtKB-SubCell"/>
</dbReference>
<organism evidence="5">
    <name type="scientific">uncultured Chloroflexota bacterium</name>
    <dbReference type="NCBI Taxonomy" id="166587"/>
    <lineage>
        <taxon>Bacteria</taxon>
        <taxon>Bacillati</taxon>
        <taxon>Chloroflexota</taxon>
        <taxon>environmental samples</taxon>
    </lineage>
</organism>
<reference evidence="5" key="1">
    <citation type="submission" date="2020-02" db="EMBL/GenBank/DDBJ databases">
        <authorList>
            <person name="Meier V. D."/>
        </authorList>
    </citation>
    <scope>NUCLEOTIDE SEQUENCE</scope>
    <source>
        <strain evidence="5">AVDCRST_MAG77</strain>
    </source>
</reference>
<protein>
    <recommendedName>
        <fullName evidence="6">RND efflux pump membrane fusion protein barrel-sandwich domain-containing protein</fullName>
    </recommendedName>
</protein>
<dbReference type="Gene3D" id="1.10.287.470">
    <property type="entry name" value="Helix hairpin bin"/>
    <property type="match status" value="2"/>
</dbReference>
<comment type="subcellular location">
    <subcellularLocation>
        <location evidence="1">Cell envelope</location>
    </subcellularLocation>
</comment>
<evidence type="ECO:0000256" key="3">
    <source>
        <dbReference type="ARBA" id="ARBA00023054"/>
    </source>
</evidence>
<sequence length="718" mass="77147">MKAKVLGQSYQRFDVRKETGLNSAVRIMATDTVCPRPRRTDRVRGMAQTQTTLVRVASLLTAGTIVLAGCAVPFTTVGQGPAAEPTVAAKTSTSQSRPEAVVRRGTVQDSIKVIGRVISSQEADLYFKTTNRLRGIFVETGQEVKAGQVMAEQETGDLLTRIAKAKATVENAQINLDKARAKGVLDETADDASAFQTSQISLDQTRIALEKLQHGPQDADVKTAEAGIAQAVAGLEKARVDLATKEAQLAAKQADLAYKLTGSSPEAITAAQADIETRRIAYERSRAGVRPEDIQTAEVKLEQAKTKLTQLRDAPPVKAEDIANAQLAVQAAEIKIDQARAATAGSPAQREADVRTAQINLEQARNKVTSLQNQAANPWDVRLAEQAVSAAENDLAKTKIVNQFDIQTAKVALDLAVAKLEFLQRGPNELEVNALRNEISSLLLAIESAKLAIPSSEAAVTAAQAKLEAVQRGPNELDLRDQQAKIEKAQLDVEKARATLEVERQKLSANRAATSYDAQALDKDVEKARLDLEQLEANFNDARIIAPFDGKITKVTGKSGDNVQAFTPVISISSPANMLINAQINEADMPKLAIGQRALISLDAFPGQTINGSVITLPSSVVTQQGVVADKNTKIQVEWTRAGAQLGMNARVQIVVERKDGVLLVPTQAIRTVGKRRFVEYMDGNVKRSRNVEVGITTDVETEIVSGLDEGMAILAGT</sequence>
<gene>
    <name evidence="5" type="ORF">AVDCRST_MAG77-3296</name>
</gene>
<dbReference type="NCBIfam" id="TIGR01730">
    <property type="entry name" value="RND_mfp"/>
    <property type="match status" value="1"/>
</dbReference>
<keyword evidence="3 4" id="KW-0175">Coiled coil</keyword>
<evidence type="ECO:0000256" key="2">
    <source>
        <dbReference type="ARBA" id="ARBA00009477"/>
    </source>
</evidence>
<name>A0A6J4JA49_9CHLR</name>